<evidence type="ECO:0000256" key="5">
    <source>
        <dbReference type="ARBA" id="ARBA00022690"/>
    </source>
</evidence>
<evidence type="ECO:0000256" key="7">
    <source>
        <dbReference type="ARBA" id="ARBA00023157"/>
    </source>
</evidence>
<comment type="similarity">
    <text evidence="2 8">Belongs to the protease inhibitor I16 (SSI) family.</text>
</comment>
<dbReference type="Gene3D" id="3.30.350.10">
    <property type="entry name" value="Subtilisin inhibitor-like"/>
    <property type="match status" value="1"/>
</dbReference>
<dbReference type="PROSITE" id="PS00999">
    <property type="entry name" value="SSI"/>
    <property type="match status" value="1"/>
</dbReference>
<sequence>MPAPRLIGRTLLATAALAGAVAAPAAASPEPISALRLAVHGEAVGSTAEPGAASRTALLTCDPAGGTHPNAEAACTDLAGVRGDLTALAESRPAQMCPLIYQPVTVTAQGTWRGKPVSFEQTFSNDCVATSSTGEVFAF</sequence>
<keyword evidence="4" id="KW-0964">Secreted</keyword>
<dbReference type="InterPro" id="IPR036819">
    <property type="entry name" value="Subtilisin_inhibitor-like_sf"/>
</dbReference>
<gene>
    <name evidence="11" type="ORF">AB8O55_08260</name>
</gene>
<evidence type="ECO:0000256" key="2">
    <source>
        <dbReference type="ARBA" id="ARBA00010472"/>
    </source>
</evidence>
<dbReference type="Pfam" id="PF00720">
    <property type="entry name" value="SSI"/>
    <property type="match status" value="1"/>
</dbReference>
<keyword evidence="12" id="KW-1185">Reference proteome</keyword>
<evidence type="ECO:0000256" key="3">
    <source>
        <dbReference type="ARBA" id="ARBA00011738"/>
    </source>
</evidence>
<evidence type="ECO:0000259" key="10">
    <source>
        <dbReference type="Pfam" id="PF00720"/>
    </source>
</evidence>
<dbReference type="EMBL" id="JBGEHV010000011">
    <property type="protein sequence ID" value="MEY8039388.1"/>
    <property type="molecule type" value="Genomic_DNA"/>
</dbReference>
<organism evidence="11 12">
    <name type="scientific">Saccharopolyspora cebuensis</name>
    <dbReference type="NCBI Taxonomy" id="418759"/>
    <lineage>
        <taxon>Bacteria</taxon>
        <taxon>Bacillati</taxon>
        <taxon>Actinomycetota</taxon>
        <taxon>Actinomycetes</taxon>
        <taxon>Pseudonocardiales</taxon>
        <taxon>Pseudonocardiaceae</taxon>
        <taxon>Saccharopolyspora</taxon>
    </lineage>
</organism>
<accession>A0ABV4CED0</accession>
<name>A0ABV4CED0_9PSEU</name>
<dbReference type="GO" id="GO:0030414">
    <property type="term" value="F:peptidase inhibitor activity"/>
    <property type="evidence" value="ECO:0007669"/>
    <property type="project" value="UniProtKB-KW"/>
</dbReference>
<dbReference type="SUPFAM" id="SSF55399">
    <property type="entry name" value="Subtilisin inhibitor"/>
    <property type="match status" value="1"/>
</dbReference>
<dbReference type="InterPro" id="IPR000691">
    <property type="entry name" value="Prot_inh_I16_SSI"/>
</dbReference>
<comment type="subunit">
    <text evidence="3">Homodimer.</text>
</comment>
<comment type="subcellular location">
    <subcellularLocation>
        <location evidence="1">Secreted</location>
    </subcellularLocation>
</comment>
<evidence type="ECO:0000313" key="11">
    <source>
        <dbReference type="EMBL" id="MEY8039388.1"/>
    </source>
</evidence>
<dbReference type="InterPro" id="IPR023549">
    <property type="entry name" value="Subtilisin_inhibitor"/>
</dbReference>
<dbReference type="InterPro" id="IPR020054">
    <property type="entry name" value="Prot_inh_SSI_I16_CS"/>
</dbReference>
<evidence type="ECO:0000256" key="8">
    <source>
        <dbReference type="RuleBase" id="RU003471"/>
    </source>
</evidence>
<feature type="signal peptide" evidence="9">
    <location>
        <begin position="1"/>
        <end position="27"/>
    </location>
</feature>
<dbReference type="Proteomes" id="UP001564626">
    <property type="component" value="Unassembled WGS sequence"/>
</dbReference>
<evidence type="ECO:0000256" key="4">
    <source>
        <dbReference type="ARBA" id="ARBA00022525"/>
    </source>
</evidence>
<keyword evidence="9" id="KW-0732">Signal</keyword>
<protein>
    <submittedName>
        <fullName evidence="11">Subtilase-type protease inhibitor</fullName>
    </submittedName>
</protein>
<evidence type="ECO:0000313" key="12">
    <source>
        <dbReference type="Proteomes" id="UP001564626"/>
    </source>
</evidence>
<keyword evidence="5 8" id="KW-0646">Protease inhibitor</keyword>
<proteinExistence type="inferred from homology"/>
<reference evidence="11 12" key="1">
    <citation type="submission" date="2024-08" db="EMBL/GenBank/DDBJ databases">
        <title>Genome mining of Saccharopolyspora cebuensis PGLac3 from Nigerian medicinal plant.</title>
        <authorList>
            <person name="Ezeobiora C.E."/>
            <person name="Igbokwe N.H."/>
            <person name="Amin D.H."/>
            <person name="Mendie U.E."/>
        </authorList>
    </citation>
    <scope>NUCLEOTIDE SEQUENCE [LARGE SCALE GENOMIC DNA]</scope>
    <source>
        <strain evidence="11 12">PGLac3</strain>
    </source>
</reference>
<keyword evidence="6 8" id="KW-0722">Serine protease inhibitor</keyword>
<keyword evidence="7" id="KW-1015">Disulfide bond</keyword>
<feature type="domain" description="Subtilisin inhibitor" evidence="10">
    <location>
        <begin position="33"/>
        <end position="125"/>
    </location>
</feature>
<dbReference type="PRINTS" id="PR00294">
    <property type="entry name" value="SSBTLNINHBTR"/>
</dbReference>
<evidence type="ECO:0000256" key="1">
    <source>
        <dbReference type="ARBA" id="ARBA00004613"/>
    </source>
</evidence>
<evidence type="ECO:0000256" key="9">
    <source>
        <dbReference type="SAM" id="SignalP"/>
    </source>
</evidence>
<dbReference type="RefSeq" id="WP_345367540.1">
    <property type="nucleotide sequence ID" value="NZ_BAABII010000019.1"/>
</dbReference>
<comment type="caution">
    <text evidence="11">The sequence shown here is derived from an EMBL/GenBank/DDBJ whole genome shotgun (WGS) entry which is preliminary data.</text>
</comment>
<feature type="chain" id="PRO_5046397144" evidence="9">
    <location>
        <begin position="28"/>
        <end position="139"/>
    </location>
</feature>
<evidence type="ECO:0000256" key="6">
    <source>
        <dbReference type="ARBA" id="ARBA00022900"/>
    </source>
</evidence>